<dbReference type="InterPro" id="IPR017907">
    <property type="entry name" value="Znf_RING_CS"/>
</dbReference>
<feature type="domain" description="B box-type" evidence="11">
    <location>
        <begin position="130"/>
        <end position="176"/>
    </location>
</feature>
<evidence type="ECO:0000259" key="11">
    <source>
        <dbReference type="PROSITE" id="PS50119"/>
    </source>
</evidence>
<evidence type="ECO:0000256" key="3">
    <source>
        <dbReference type="ARBA" id="ARBA00022723"/>
    </source>
</evidence>
<feature type="repeat" description="NHL" evidence="9">
    <location>
        <begin position="718"/>
        <end position="760"/>
    </location>
</feature>
<sequence>MVSPTTLELRQGVVGFTGETAALPRISQFTITMASETEVAQALDEITKDFLTCCICLEHYQQPKALPCLHTFCEHCLISLADNTDLDFKCPTCSTPCDLGEKGIAGLKGNFFISSLLHEMQRRAKRLSKTASVKCEGCESNPASGICIICEQYLCDNCVKVHKNVTSTRSHKVLSLAELSIQYTYIPHPFSPKTARLCDIHQGSELKFFCTTCQVLTCRDCTIVTHRVPEHVHKPIKDAADEYQSFLVKMLKMLDKKTSEVSKRIAIATEKRDKLDENFTKEKAAVQTASDEVRSEISKTEQDVLDELETESVERMSRLNTQTNDLECKHSAFMQTCNDIRKSLELESGAQLLTSKNTYTKQIEKLLAEDIDIKVVENDLHVLPRVDKITSMFKPRRTVCLSQCTIGGSVEYLLHKGQSVDLPISTKDCTGRHIVSEHEVKAIHIKPGGSQKQMEVTDNDDGTYSVTLHGDIEGNHEIRIMVGDTPIPGPPFTVKVVKGLVKTIGQKGDGELQFNNIRGIAINKNGDIVAADKDNNRLQIIDTGGKCKNTIPMGRKFKPVDVAVLNDNTYLVIGDAMNSGVAVISPFDQTISYFGANEIDRARGIAICPATGLVYIISEMWNVFAKVFTQKGEFVKSMKLKWSTPTCIKIDNEGRLFVCVNLDHNAAVYDNSGELLYRISEAGKSDGKLTNPIYLAFDKHGYLYISSDHKVQKFDWLGNFICRIDTNEDGLKHPTGIALMDDLSVIVADNHNSCIKVFVQ</sequence>
<dbReference type="PROSITE" id="PS00518">
    <property type="entry name" value="ZF_RING_1"/>
    <property type="match status" value="1"/>
</dbReference>
<dbReference type="SUPFAM" id="SSF101898">
    <property type="entry name" value="NHL repeat"/>
    <property type="match status" value="1"/>
</dbReference>
<dbReference type="InterPro" id="IPR001258">
    <property type="entry name" value="NHL_repeat"/>
</dbReference>
<evidence type="ECO:0000259" key="10">
    <source>
        <dbReference type="PROSITE" id="PS50089"/>
    </source>
</evidence>
<dbReference type="PROSITE" id="PS50119">
    <property type="entry name" value="ZF_BBOX"/>
    <property type="match status" value="2"/>
</dbReference>
<dbReference type="CDD" id="cd19757">
    <property type="entry name" value="Bbox1"/>
    <property type="match status" value="1"/>
</dbReference>
<dbReference type="InterPro" id="IPR017868">
    <property type="entry name" value="Filamin/ABP280_repeat-like"/>
</dbReference>
<protein>
    <submittedName>
        <fullName evidence="13">Tripartite motif-containing protein 2-like</fullName>
    </submittedName>
</protein>
<accession>A0ABM0GZC2</accession>
<dbReference type="InterPro" id="IPR011042">
    <property type="entry name" value="6-blade_b-propeller_TolB-like"/>
</dbReference>
<comment type="similarity">
    <text evidence="1">Belongs to the TRIM/RBCC family.</text>
</comment>
<dbReference type="InterPro" id="IPR001841">
    <property type="entry name" value="Znf_RING"/>
</dbReference>
<keyword evidence="6" id="KW-0862">Zinc</keyword>
<dbReference type="Proteomes" id="UP000694865">
    <property type="component" value="Unplaced"/>
</dbReference>
<feature type="domain" description="RING-type" evidence="10">
    <location>
        <begin position="53"/>
        <end position="94"/>
    </location>
</feature>
<feature type="domain" description="B box-type" evidence="11">
    <location>
        <begin position="193"/>
        <end position="236"/>
    </location>
</feature>
<dbReference type="InterPro" id="IPR001298">
    <property type="entry name" value="Filamin/ABP280_rpt"/>
</dbReference>
<reference evidence="13" key="1">
    <citation type="submission" date="2025-08" db="UniProtKB">
        <authorList>
            <consortium name="RefSeq"/>
        </authorList>
    </citation>
    <scope>IDENTIFICATION</scope>
    <source>
        <tissue evidence="13">Testes</tissue>
    </source>
</reference>
<dbReference type="SUPFAM" id="SSF57845">
    <property type="entry name" value="B-box zinc-binding domain"/>
    <property type="match status" value="1"/>
</dbReference>
<dbReference type="Gene3D" id="3.30.40.10">
    <property type="entry name" value="Zinc/RING finger domain, C3HC4 (zinc finger)"/>
    <property type="match status" value="1"/>
</dbReference>
<dbReference type="SMART" id="SM00184">
    <property type="entry name" value="RING"/>
    <property type="match status" value="1"/>
</dbReference>
<dbReference type="SMART" id="SM00557">
    <property type="entry name" value="IG_FLMN"/>
    <property type="match status" value="1"/>
</dbReference>
<evidence type="ECO:0000313" key="12">
    <source>
        <dbReference type="Proteomes" id="UP000694865"/>
    </source>
</evidence>
<keyword evidence="12" id="KW-1185">Reference proteome</keyword>
<organism evidence="12 13">
    <name type="scientific">Saccoglossus kowalevskii</name>
    <name type="common">Acorn worm</name>
    <dbReference type="NCBI Taxonomy" id="10224"/>
    <lineage>
        <taxon>Eukaryota</taxon>
        <taxon>Metazoa</taxon>
        <taxon>Hemichordata</taxon>
        <taxon>Enteropneusta</taxon>
        <taxon>Harrimaniidae</taxon>
        <taxon>Saccoglossus</taxon>
    </lineage>
</organism>
<dbReference type="PROSITE" id="PS50194">
    <property type="entry name" value="FILAMIN_REPEAT"/>
    <property type="match status" value="1"/>
</dbReference>
<dbReference type="GeneID" id="100366687"/>
<dbReference type="InterPro" id="IPR014756">
    <property type="entry name" value="Ig_E-set"/>
</dbReference>
<keyword evidence="3" id="KW-0479">Metal-binding</keyword>
<evidence type="ECO:0000256" key="4">
    <source>
        <dbReference type="ARBA" id="ARBA00022737"/>
    </source>
</evidence>
<evidence type="ECO:0000256" key="8">
    <source>
        <dbReference type="PROSITE-ProRule" id="PRU00087"/>
    </source>
</evidence>
<dbReference type="Pfam" id="PF00630">
    <property type="entry name" value="Filamin"/>
    <property type="match status" value="1"/>
</dbReference>
<keyword evidence="4" id="KW-0677">Repeat</keyword>
<dbReference type="Pfam" id="PF00643">
    <property type="entry name" value="zf-B_box"/>
    <property type="match status" value="1"/>
</dbReference>
<proteinExistence type="inferred from homology"/>
<dbReference type="SUPFAM" id="SSF57850">
    <property type="entry name" value="RING/U-box"/>
    <property type="match status" value="1"/>
</dbReference>
<dbReference type="Gene3D" id="4.10.830.40">
    <property type="match status" value="1"/>
</dbReference>
<feature type="repeat" description="NHL" evidence="9">
    <location>
        <begin position="501"/>
        <end position="544"/>
    </location>
</feature>
<dbReference type="InterPro" id="IPR013783">
    <property type="entry name" value="Ig-like_fold"/>
</dbReference>
<evidence type="ECO:0000256" key="9">
    <source>
        <dbReference type="PROSITE-ProRule" id="PRU00504"/>
    </source>
</evidence>
<evidence type="ECO:0000313" key="13">
    <source>
        <dbReference type="RefSeq" id="XP_002740745.2"/>
    </source>
</evidence>
<dbReference type="SUPFAM" id="SSF81296">
    <property type="entry name" value="E set domains"/>
    <property type="match status" value="1"/>
</dbReference>
<evidence type="ECO:0000256" key="6">
    <source>
        <dbReference type="ARBA" id="ARBA00022833"/>
    </source>
</evidence>
<feature type="repeat" description="Filamin" evidence="8">
    <location>
        <begin position="447"/>
        <end position="496"/>
    </location>
</feature>
<dbReference type="Gene3D" id="2.120.10.30">
    <property type="entry name" value="TolB, C-terminal domain"/>
    <property type="match status" value="1"/>
</dbReference>
<evidence type="ECO:0000256" key="5">
    <source>
        <dbReference type="ARBA" id="ARBA00022771"/>
    </source>
</evidence>
<dbReference type="RefSeq" id="XP_002740745.2">
    <property type="nucleotide sequence ID" value="XM_002740699.2"/>
</dbReference>
<keyword evidence="2" id="KW-0597">Phosphoprotein</keyword>
<dbReference type="InterPro" id="IPR027370">
    <property type="entry name" value="Znf-RING_euk"/>
</dbReference>
<dbReference type="CDD" id="cd05819">
    <property type="entry name" value="NHL"/>
    <property type="match status" value="1"/>
</dbReference>
<dbReference type="InterPro" id="IPR047153">
    <property type="entry name" value="TRIM45/56/19-like"/>
</dbReference>
<dbReference type="PANTHER" id="PTHR25462">
    <property type="entry name" value="BONUS, ISOFORM C-RELATED"/>
    <property type="match status" value="1"/>
</dbReference>
<dbReference type="Gene3D" id="2.60.40.10">
    <property type="entry name" value="Immunoglobulins"/>
    <property type="match status" value="1"/>
</dbReference>
<keyword evidence="5 7" id="KW-0863">Zinc-finger</keyword>
<dbReference type="SMART" id="SM00336">
    <property type="entry name" value="BBOX"/>
    <property type="match status" value="2"/>
</dbReference>
<dbReference type="Pfam" id="PF01436">
    <property type="entry name" value="NHL"/>
    <property type="match status" value="2"/>
</dbReference>
<dbReference type="PROSITE" id="PS50089">
    <property type="entry name" value="ZF_RING_2"/>
    <property type="match status" value="1"/>
</dbReference>
<dbReference type="Pfam" id="PF13445">
    <property type="entry name" value="zf-RING_UBOX"/>
    <property type="match status" value="1"/>
</dbReference>
<evidence type="ECO:0000256" key="7">
    <source>
        <dbReference type="PROSITE-ProRule" id="PRU00024"/>
    </source>
</evidence>
<dbReference type="InterPro" id="IPR013083">
    <property type="entry name" value="Znf_RING/FYVE/PHD"/>
</dbReference>
<evidence type="ECO:0000256" key="1">
    <source>
        <dbReference type="ARBA" id="ARBA00008518"/>
    </source>
</evidence>
<dbReference type="PROSITE" id="PS51125">
    <property type="entry name" value="NHL"/>
    <property type="match status" value="2"/>
</dbReference>
<evidence type="ECO:0000256" key="2">
    <source>
        <dbReference type="ARBA" id="ARBA00022553"/>
    </source>
</evidence>
<name>A0ABM0GZC2_SACKO</name>
<dbReference type="Gene3D" id="3.30.160.60">
    <property type="entry name" value="Classic Zinc Finger"/>
    <property type="match status" value="1"/>
</dbReference>
<dbReference type="PANTHER" id="PTHR25462:SF291">
    <property type="entry name" value="E3 UBIQUITIN-PROTEIN LIGASE TRIM45"/>
    <property type="match status" value="1"/>
</dbReference>
<gene>
    <name evidence="13" type="primary">LOC100366687</name>
</gene>
<dbReference type="InterPro" id="IPR000315">
    <property type="entry name" value="Znf_B-box"/>
</dbReference>